<dbReference type="FunFam" id="3.10.110.10:FF:000109">
    <property type="entry name" value="Ubiquitin-conjugating enzyme E2 J2-like"/>
    <property type="match status" value="1"/>
</dbReference>
<keyword evidence="2" id="KW-0812">Transmembrane</keyword>
<gene>
    <name evidence="4" type="ORF">FVE85_0727</name>
</gene>
<dbReference type="Proteomes" id="UP000324585">
    <property type="component" value="Unassembled WGS sequence"/>
</dbReference>
<feature type="domain" description="UBC core" evidence="3">
    <location>
        <begin position="7"/>
        <end position="164"/>
    </location>
</feature>
<dbReference type="SUPFAM" id="SSF54495">
    <property type="entry name" value="UBC-like"/>
    <property type="match status" value="1"/>
</dbReference>
<keyword evidence="5" id="KW-1185">Reference proteome</keyword>
<evidence type="ECO:0000259" key="3">
    <source>
        <dbReference type="PROSITE" id="PS50127"/>
    </source>
</evidence>
<dbReference type="InterPro" id="IPR050113">
    <property type="entry name" value="Ub_conjugating_enzyme"/>
</dbReference>
<comment type="caution">
    <text evidence="4">The sequence shown here is derived from an EMBL/GenBank/DDBJ whole genome shotgun (WGS) entry which is preliminary data.</text>
</comment>
<organism evidence="4 5">
    <name type="scientific">Porphyridium purpureum</name>
    <name type="common">Red alga</name>
    <name type="synonym">Porphyridium cruentum</name>
    <dbReference type="NCBI Taxonomy" id="35688"/>
    <lineage>
        <taxon>Eukaryota</taxon>
        <taxon>Rhodophyta</taxon>
        <taxon>Bangiophyceae</taxon>
        <taxon>Porphyridiales</taxon>
        <taxon>Porphyridiaceae</taxon>
        <taxon>Porphyridium</taxon>
    </lineage>
</organism>
<feature type="region of interest" description="Disordered" evidence="1">
    <location>
        <begin position="163"/>
        <end position="221"/>
    </location>
</feature>
<name>A0A5J4Z0Z1_PORPP</name>
<feature type="transmembrane region" description="Helical" evidence="2">
    <location>
        <begin position="227"/>
        <end position="247"/>
    </location>
</feature>
<dbReference type="AlphaFoldDB" id="A0A5J4Z0Z1"/>
<dbReference type="PROSITE" id="PS50127">
    <property type="entry name" value="UBC_2"/>
    <property type="match status" value="1"/>
</dbReference>
<keyword evidence="2" id="KW-1133">Transmembrane helix</keyword>
<evidence type="ECO:0000256" key="1">
    <source>
        <dbReference type="SAM" id="MobiDB-lite"/>
    </source>
</evidence>
<dbReference type="PANTHER" id="PTHR24067">
    <property type="entry name" value="UBIQUITIN-CONJUGATING ENZYME E2"/>
    <property type="match status" value="1"/>
</dbReference>
<dbReference type="EMBL" id="VRMN01000002">
    <property type="protein sequence ID" value="KAA8496998.1"/>
    <property type="molecule type" value="Genomic_DNA"/>
</dbReference>
<dbReference type="InterPro" id="IPR000608">
    <property type="entry name" value="UBC"/>
</dbReference>
<accession>A0A5J4Z0Z1</accession>
<dbReference type="OrthoDB" id="1158011at2759"/>
<keyword evidence="2" id="KW-0472">Membrane</keyword>
<reference evidence="5" key="1">
    <citation type="journal article" date="2019" name="Nat. Commun.">
        <title>Expansion of phycobilisome linker gene families in mesophilic red algae.</title>
        <authorList>
            <person name="Lee J."/>
            <person name="Kim D."/>
            <person name="Bhattacharya D."/>
            <person name="Yoon H.S."/>
        </authorList>
    </citation>
    <scope>NUCLEOTIDE SEQUENCE [LARGE SCALE GENOMIC DNA]</scope>
    <source>
        <strain evidence="5">CCMP 1328</strain>
    </source>
</reference>
<dbReference type="Gene3D" id="3.10.110.10">
    <property type="entry name" value="Ubiquitin Conjugating Enzyme"/>
    <property type="match status" value="1"/>
</dbReference>
<protein>
    <submittedName>
        <fullName evidence="4">Ubiquitin-conjugating enzyme E2 J2</fullName>
    </submittedName>
</protein>
<evidence type="ECO:0000256" key="2">
    <source>
        <dbReference type="SAM" id="Phobius"/>
    </source>
</evidence>
<evidence type="ECO:0000313" key="5">
    <source>
        <dbReference type="Proteomes" id="UP000324585"/>
    </source>
</evidence>
<dbReference type="OMA" id="RNANFCE"/>
<sequence length="253" mass="27973">MAAASQTALQRLRKEYRNIMRDPPPCITARPHPSNILRWYFVIEGPEDTPYQHGLYMGKLVFPDSYPYKPPAVYMLTPSGRFKPNTKLCLSMSDFHPEEWNAIWGVGSVLTGLLSFMVGNEDTVGSMRSTDAEKRKYATASHDWNEKDKMFAELFPELLRSERTSPASADARGTPQAGAGVSKAHSRAGNNGTDAPARQGGPNHKTRAAGSGSESSENQPEKQSESLVSLFGWMVVLVSVLAVLWKVMQHMTL</sequence>
<dbReference type="SMART" id="SM00212">
    <property type="entry name" value="UBCc"/>
    <property type="match status" value="1"/>
</dbReference>
<dbReference type="InterPro" id="IPR016135">
    <property type="entry name" value="UBQ-conjugating_enzyme/RWD"/>
</dbReference>
<dbReference type="CDD" id="cd23799">
    <property type="entry name" value="UBCc_UBE2J"/>
    <property type="match status" value="1"/>
</dbReference>
<dbReference type="Pfam" id="PF00179">
    <property type="entry name" value="UQ_con"/>
    <property type="match status" value="1"/>
</dbReference>
<evidence type="ECO:0000313" key="4">
    <source>
        <dbReference type="EMBL" id="KAA8496998.1"/>
    </source>
</evidence>
<proteinExistence type="predicted"/>